<evidence type="ECO:0000256" key="4">
    <source>
        <dbReference type="ARBA" id="ARBA00023069"/>
    </source>
</evidence>
<feature type="compositionally biased region" description="Basic and acidic residues" evidence="6">
    <location>
        <begin position="312"/>
        <end position="326"/>
    </location>
</feature>
<dbReference type="CDD" id="cd00030">
    <property type="entry name" value="C2"/>
    <property type="match status" value="1"/>
</dbReference>
<dbReference type="Gene3D" id="2.60.40.150">
    <property type="entry name" value="C2 domain"/>
    <property type="match status" value="3"/>
</dbReference>
<feature type="compositionally biased region" description="Basic and acidic residues" evidence="6">
    <location>
        <begin position="342"/>
        <end position="355"/>
    </location>
</feature>
<dbReference type="AlphaFoldDB" id="A0AAQ5XYP9"/>
<feature type="compositionally biased region" description="Basic and acidic residues" evidence="6">
    <location>
        <begin position="366"/>
        <end position="397"/>
    </location>
</feature>
<sequence length="702" mass="78486">MGSIRSGANRGEDMVTFCTYSLLDFEVHSTPLVSGTQPHYGFTSRYALTPRDLGRLGGQGSRVRVELHQALGGVRFVTHGSGQMSVMGAMERRGERIGGRVNITGQEGEFVGAVDFWVRLFPPAEPMDTVEESGAERKTATQKSPLQTCLGWQDSSHEELHDYGGGIPNELVVMLERCVGLNARWPGLLPDAYLTYRFYDLPPHVSRTVQCTTDPVFNDAISFPLAVTADVLHYLRSSSLWVYVFDASDEQIPPAYLAKTPVPLRALATGREIRGDYVLRDPAGGPRGTVRVMMKWKYPFQPQVDGLSGEVGKGRAMESTEKEADSSQKPIAKPRVKTQQPEPRETKAVQKEIKSWPRPPSVKQKSSQDLRPEKITLVKPPSTDRKRSTKRSPELHQRTPHLTPEPRLTTPSYLPTTRSSEGTSSRQSPTTPSRRSSASDARTQEFPSVDQVSVVEEGEEEEKSGSAAAGDSDAPESSRSSSSQSDIIVISPKRKMRKGDKLRVEILSLTFEPSSHVAMDESVQRVYVEYRLLGVPMETTETPMSLRKPTTGEEIHYNFTRVIYVDGSQSAPLRQYLYTMLEGTDPNQGRLKFTVVSEPMDDEEECVDVGHAFLDLKELLLTGNDVIEQQIDILSLDEDKEVIGNLKVSLEAAKVLTGIYQEFHQKDKKEEKTDEDESQEEEEEKKKDQIQMIDYDDDSDFY</sequence>
<dbReference type="GeneTree" id="ENSGT00520000055620"/>
<dbReference type="InterPro" id="IPR000008">
    <property type="entry name" value="C2_dom"/>
</dbReference>
<evidence type="ECO:0000313" key="9">
    <source>
        <dbReference type="Proteomes" id="UP001501940"/>
    </source>
</evidence>
<dbReference type="GO" id="GO:1905515">
    <property type="term" value="P:non-motile cilium assembly"/>
    <property type="evidence" value="ECO:0007669"/>
    <property type="project" value="TreeGrafter"/>
</dbReference>
<feature type="compositionally biased region" description="Acidic residues" evidence="6">
    <location>
        <begin position="673"/>
        <end position="683"/>
    </location>
</feature>
<dbReference type="Pfam" id="PF11618">
    <property type="entry name" value="C2-C2_1"/>
    <property type="match status" value="1"/>
</dbReference>
<comment type="subcellular location">
    <subcellularLocation>
        <location evidence="1">Cell projection</location>
        <location evidence="1">Cilium</location>
    </subcellularLocation>
</comment>
<accession>A0AAQ5XYP9</accession>
<dbReference type="PANTHER" id="PTHR14240:SF1">
    <property type="entry name" value="PROTEIN FANTOM-RELATED"/>
    <property type="match status" value="1"/>
</dbReference>
<reference evidence="8" key="3">
    <citation type="submission" date="2025-09" db="UniProtKB">
        <authorList>
            <consortium name="Ensembl"/>
        </authorList>
    </citation>
    <scope>IDENTIFICATION</scope>
</reference>
<evidence type="ECO:0000259" key="7">
    <source>
        <dbReference type="PROSITE" id="PS50004"/>
    </source>
</evidence>
<protein>
    <recommendedName>
        <fullName evidence="7">C2 domain-containing protein</fullName>
    </recommendedName>
</protein>
<dbReference type="InterPro" id="IPR021656">
    <property type="entry name" value="C2-C2_1"/>
</dbReference>
<dbReference type="SUPFAM" id="SSF49562">
    <property type="entry name" value="C2 domain (Calcium/lipid-binding domain, CaLB)"/>
    <property type="match status" value="2"/>
</dbReference>
<evidence type="ECO:0000256" key="2">
    <source>
        <dbReference type="ARBA" id="ARBA00006042"/>
    </source>
</evidence>
<name>A0AAQ5XYP9_AMPOC</name>
<feature type="domain" description="C2" evidence="7">
    <location>
        <begin position="152"/>
        <end position="277"/>
    </location>
</feature>
<keyword evidence="3" id="KW-0175">Coiled coil</keyword>
<evidence type="ECO:0000256" key="1">
    <source>
        <dbReference type="ARBA" id="ARBA00004138"/>
    </source>
</evidence>
<dbReference type="Ensembl" id="ENSAOCT00000058026.1">
    <property type="protein sequence ID" value="ENSAOCP00000044776.1"/>
    <property type="gene ID" value="ENSAOCG00000015222.2"/>
</dbReference>
<feature type="region of interest" description="Disordered" evidence="6">
    <location>
        <begin position="665"/>
        <end position="702"/>
    </location>
</feature>
<dbReference type="Pfam" id="PF18111">
    <property type="entry name" value="RPGR1_C"/>
    <property type="match status" value="1"/>
</dbReference>
<dbReference type="GO" id="GO:0046548">
    <property type="term" value="P:retinal rod cell development"/>
    <property type="evidence" value="ECO:0007669"/>
    <property type="project" value="TreeGrafter"/>
</dbReference>
<keyword evidence="4" id="KW-0969">Cilium</keyword>
<dbReference type="PANTHER" id="PTHR14240">
    <property type="entry name" value="RETINITIS PIGMENTOSA GTPASE REGULATOR-INTERACTING PROTEIN"/>
    <property type="match status" value="1"/>
</dbReference>
<proteinExistence type="inferred from homology"/>
<dbReference type="GO" id="GO:0005856">
    <property type="term" value="C:cytoskeleton"/>
    <property type="evidence" value="ECO:0007669"/>
    <property type="project" value="UniProtKB-ARBA"/>
</dbReference>
<evidence type="ECO:0000256" key="3">
    <source>
        <dbReference type="ARBA" id="ARBA00023054"/>
    </source>
</evidence>
<reference evidence="8 9" key="1">
    <citation type="submission" date="2022-01" db="EMBL/GenBank/DDBJ databases">
        <title>A chromosome-scale genome assembly of the false clownfish, Amphiprion ocellaris.</title>
        <authorList>
            <person name="Ryu T."/>
        </authorList>
    </citation>
    <scope>NUCLEOTIDE SEQUENCE [LARGE SCALE GENOMIC DNA]</scope>
</reference>
<feature type="compositionally biased region" description="Low complexity" evidence="6">
    <location>
        <begin position="465"/>
        <end position="491"/>
    </location>
</feature>
<feature type="compositionally biased region" description="Low complexity" evidence="6">
    <location>
        <begin position="423"/>
        <end position="441"/>
    </location>
</feature>
<dbReference type="InterPro" id="IPR031139">
    <property type="entry name" value="RPGRIP1_fam"/>
</dbReference>
<feature type="compositionally biased region" description="Polar residues" evidence="6">
    <location>
        <begin position="409"/>
        <end position="422"/>
    </location>
</feature>
<dbReference type="GO" id="GO:0032391">
    <property type="term" value="C:photoreceptor connecting cilium"/>
    <property type="evidence" value="ECO:0007669"/>
    <property type="project" value="TreeGrafter"/>
</dbReference>
<feature type="region of interest" description="Disordered" evidence="6">
    <location>
        <begin position="305"/>
        <end position="492"/>
    </location>
</feature>
<reference evidence="8" key="2">
    <citation type="submission" date="2025-08" db="UniProtKB">
        <authorList>
            <consortium name="Ensembl"/>
        </authorList>
    </citation>
    <scope>IDENTIFICATION</scope>
</reference>
<dbReference type="InterPro" id="IPR041091">
    <property type="entry name" value="RPGRIP1_C"/>
</dbReference>
<evidence type="ECO:0000313" key="8">
    <source>
        <dbReference type="Ensembl" id="ENSAOCP00000044776.1"/>
    </source>
</evidence>
<evidence type="ECO:0000256" key="6">
    <source>
        <dbReference type="SAM" id="MobiDB-lite"/>
    </source>
</evidence>
<dbReference type="PROSITE" id="PS50004">
    <property type="entry name" value="C2"/>
    <property type="match status" value="1"/>
</dbReference>
<dbReference type="InterPro" id="IPR035892">
    <property type="entry name" value="C2_domain_sf"/>
</dbReference>
<keyword evidence="9" id="KW-1185">Reference proteome</keyword>
<keyword evidence="5" id="KW-0966">Cell projection</keyword>
<comment type="similarity">
    <text evidence="2">Belongs to the RPGRIP1 family.</text>
</comment>
<evidence type="ECO:0000256" key="5">
    <source>
        <dbReference type="ARBA" id="ARBA00023273"/>
    </source>
</evidence>
<organism evidence="8 9">
    <name type="scientific">Amphiprion ocellaris</name>
    <name type="common">Clown anemonefish</name>
    <dbReference type="NCBI Taxonomy" id="80972"/>
    <lineage>
        <taxon>Eukaryota</taxon>
        <taxon>Metazoa</taxon>
        <taxon>Chordata</taxon>
        <taxon>Craniata</taxon>
        <taxon>Vertebrata</taxon>
        <taxon>Euteleostomi</taxon>
        <taxon>Actinopterygii</taxon>
        <taxon>Neopterygii</taxon>
        <taxon>Teleostei</taxon>
        <taxon>Neoteleostei</taxon>
        <taxon>Acanthomorphata</taxon>
        <taxon>Ovalentaria</taxon>
        <taxon>Pomacentridae</taxon>
        <taxon>Amphiprion</taxon>
    </lineage>
</organism>
<dbReference type="Proteomes" id="UP001501940">
    <property type="component" value="Chromosome 23"/>
</dbReference>